<dbReference type="Gene3D" id="3.30.530.20">
    <property type="match status" value="1"/>
</dbReference>
<reference evidence="1" key="1">
    <citation type="submission" date="2020-11" db="EMBL/GenBank/DDBJ databases">
        <authorList>
            <person name="Konstantinou D."/>
            <person name="Gkelis S."/>
            <person name="Popin R."/>
            <person name="Fewer D."/>
            <person name="Sivonen K."/>
        </authorList>
    </citation>
    <scope>NUCLEOTIDE SEQUENCE</scope>
    <source>
        <strain evidence="1">TAU-MAC 1115</strain>
    </source>
</reference>
<comment type="caution">
    <text evidence="1">The sequence shown here is derived from an EMBL/GenBank/DDBJ whole genome shotgun (WGS) entry which is preliminary data.</text>
</comment>
<dbReference type="Proteomes" id="UP000717364">
    <property type="component" value="Unassembled WGS sequence"/>
</dbReference>
<dbReference type="InterPro" id="IPR023393">
    <property type="entry name" value="START-like_dom_sf"/>
</dbReference>
<dbReference type="AlphaFoldDB" id="A0A947DGD3"/>
<organism evidence="1 2">
    <name type="scientific">Leptothoe spongobia TAU-MAC 1115</name>
    <dbReference type="NCBI Taxonomy" id="1967444"/>
    <lineage>
        <taxon>Bacteria</taxon>
        <taxon>Bacillati</taxon>
        <taxon>Cyanobacteriota</taxon>
        <taxon>Cyanophyceae</taxon>
        <taxon>Nodosilineales</taxon>
        <taxon>Cymatolegaceae</taxon>
        <taxon>Leptothoe</taxon>
        <taxon>Leptothoe spongobia</taxon>
    </lineage>
</organism>
<dbReference type="InterPro" id="IPR019587">
    <property type="entry name" value="Polyketide_cyclase/dehydratase"/>
</dbReference>
<sequence>MKSFAVTTIINRPPDAIWAVLTDAASYAEWAEGIHKLEGQISDGGVLRLFTASKPRQPMILHVNQFVAPKTFTLSGGLPFDLFRGNRTFTLTPQSDGTTEFHMCEVFTGLLEPLLGRMIPDLTPSFEAYAAGLKHKCEG</sequence>
<keyword evidence="2" id="KW-1185">Reference proteome</keyword>
<reference evidence="1" key="2">
    <citation type="journal article" date="2021" name="Mar. Drugs">
        <title>Genome Reduction and Secondary Metabolism of the Marine Sponge-Associated Cyanobacterium Leptothoe.</title>
        <authorList>
            <person name="Konstantinou D."/>
            <person name="Popin R.V."/>
            <person name="Fewer D.P."/>
            <person name="Sivonen K."/>
            <person name="Gkelis S."/>
        </authorList>
    </citation>
    <scope>NUCLEOTIDE SEQUENCE</scope>
    <source>
        <strain evidence="1">TAU-MAC 1115</strain>
    </source>
</reference>
<evidence type="ECO:0000313" key="2">
    <source>
        <dbReference type="Proteomes" id="UP000717364"/>
    </source>
</evidence>
<dbReference type="EMBL" id="JADOES010000012">
    <property type="protein sequence ID" value="MBT9315426.1"/>
    <property type="molecule type" value="Genomic_DNA"/>
</dbReference>
<dbReference type="RefSeq" id="WP_215608498.1">
    <property type="nucleotide sequence ID" value="NZ_JADOES010000012.1"/>
</dbReference>
<name>A0A947DGD3_9CYAN</name>
<dbReference type="CDD" id="cd07822">
    <property type="entry name" value="SRPBCC_4"/>
    <property type="match status" value="1"/>
</dbReference>
<accession>A0A947DGD3</accession>
<evidence type="ECO:0000313" key="1">
    <source>
        <dbReference type="EMBL" id="MBT9315426.1"/>
    </source>
</evidence>
<dbReference type="SUPFAM" id="SSF55961">
    <property type="entry name" value="Bet v1-like"/>
    <property type="match status" value="1"/>
</dbReference>
<proteinExistence type="predicted"/>
<protein>
    <submittedName>
        <fullName evidence="1">SRPBCC domain-containing protein</fullName>
    </submittedName>
</protein>
<dbReference type="Pfam" id="PF10604">
    <property type="entry name" value="Polyketide_cyc2"/>
    <property type="match status" value="1"/>
</dbReference>
<gene>
    <name evidence="1" type="ORF">IXB50_08315</name>
</gene>